<dbReference type="Pfam" id="PF06224">
    <property type="entry name" value="AlkZ-like"/>
    <property type="match status" value="1"/>
</dbReference>
<dbReference type="AlphaFoldDB" id="A0A841AHP8"/>
<dbReference type="InterPro" id="IPR009351">
    <property type="entry name" value="AlkZ-like"/>
</dbReference>
<dbReference type="RefSeq" id="WP_184326071.1">
    <property type="nucleotide sequence ID" value="NZ_JACHLZ010000001.1"/>
</dbReference>
<reference evidence="1 2" key="1">
    <citation type="submission" date="2020-08" db="EMBL/GenBank/DDBJ databases">
        <title>Sequencing the genomes of 1000 actinobacteria strains.</title>
        <authorList>
            <person name="Klenk H.-P."/>
        </authorList>
    </citation>
    <scope>NUCLEOTIDE SEQUENCE [LARGE SCALE GENOMIC DNA]</scope>
    <source>
        <strain evidence="1 2">DSM 28796</strain>
    </source>
</reference>
<name>A0A841AHP8_9MICO</name>
<proteinExistence type="predicted"/>
<dbReference type="EMBL" id="JACHLZ010000001">
    <property type="protein sequence ID" value="MBB5832810.1"/>
    <property type="molecule type" value="Genomic_DNA"/>
</dbReference>
<evidence type="ECO:0008006" key="3">
    <source>
        <dbReference type="Google" id="ProtNLM"/>
    </source>
</evidence>
<dbReference type="PANTHER" id="PTHR38479">
    <property type="entry name" value="LMO0824 PROTEIN"/>
    <property type="match status" value="1"/>
</dbReference>
<evidence type="ECO:0000313" key="1">
    <source>
        <dbReference type="EMBL" id="MBB5832810.1"/>
    </source>
</evidence>
<keyword evidence="2" id="KW-1185">Reference proteome</keyword>
<comment type="caution">
    <text evidence="1">The sequence shown here is derived from an EMBL/GenBank/DDBJ whole genome shotgun (WGS) entry which is preliminary data.</text>
</comment>
<sequence>MTSRHLAGARILAQGVAGPTRFETPADAARAFGAHQGQDLPGVLASLALRTGGDLAPVLAALDAGEVVRGYPMRGTVFAVAADTLAWLTELCVEGPLRAAISRRPHLELTERDVERAREVLEELAAPRSQRGVGRGVLRAEVQQAWEQAGIGGKGGRGYHLLAELISMGHAAYGPWREGEMTVVLARDWLPAGTDLEGGFNGDRAGAAAELARRYFTSHGPAGERDLAWWSKLPLGLLRQVLPGVEAELESGYADAQGRLHARADEARGGDGERLYWRPGLMEEYAELEKETMRELLLPGFDELVLGYRDRLYLMDEDRHRALVPGNNGVFKRSALRRGEVVGVWTRAGSGAKRRLDLTALAPISDPQRARFEKRYAAFPFAS</sequence>
<organism evidence="1 2">
    <name type="scientific">Brachybacterium aquaticum</name>
    <dbReference type="NCBI Taxonomy" id="1432564"/>
    <lineage>
        <taxon>Bacteria</taxon>
        <taxon>Bacillati</taxon>
        <taxon>Actinomycetota</taxon>
        <taxon>Actinomycetes</taxon>
        <taxon>Micrococcales</taxon>
        <taxon>Dermabacteraceae</taxon>
        <taxon>Brachybacterium</taxon>
    </lineage>
</organism>
<dbReference type="PANTHER" id="PTHR38479:SF2">
    <property type="entry name" value="WINGED HELIX DNA-BINDING DOMAIN-CONTAINING PROTEIN"/>
    <property type="match status" value="1"/>
</dbReference>
<accession>A0A841AHP8</accession>
<protein>
    <recommendedName>
        <fullName evidence="3">Winged helix DNA-binding domain-containing protein</fullName>
    </recommendedName>
</protein>
<gene>
    <name evidence="1" type="ORF">HNR70_002623</name>
</gene>
<evidence type="ECO:0000313" key="2">
    <source>
        <dbReference type="Proteomes" id="UP000588158"/>
    </source>
</evidence>
<dbReference type="Proteomes" id="UP000588158">
    <property type="component" value="Unassembled WGS sequence"/>
</dbReference>